<accession>A0ABY8ATP7</accession>
<gene>
    <name evidence="1" type="ORF">PXX05_03855</name>
</gene>
<evidence type="ECO:0000313" key="2">
    <source>
        <dbReference type="Proteomes" id="UP001222087"/>
    </source>
</evidence>
<dbReference type="Proteomes" id="UP001222087">
    <property type="component" value="Chromosome"/>
</dbReference>
<proteinExistence type="predicted"/>
<evidence type="ECO:0000313" key="1">
    <source>
        <dbReference type="EMBL" id="WED43928.1"/>
    </source>
</evidence>
<keyword evidence="2" id="KW-1185">Reference proteome</keyword>
<sequence>MRIAQIKSCLDSYDGNKGTGRIFKDEPHIGELRQFYNNELEGKDRELTSLELVKVVRICLRKNTWNDSESSIALGNLLAHLGGKNALQRLKKNKQLAGSYIFLLEKYKDFADNLSRLMETLKGYSLDAPLSEIVQGINDLANIDEKLKDIELLKQTCFLSSRTLQLTANNKASCAMASTIILLRQLDIAEEELDCLPTQYMSSVHQILVLLQHPELIKANLLRVCKLGNDTIGFLEILKELTLLKESVTQANLDKCFHPDVVASSAWIKEIIDIFKEAKWPVEPHLDSLFKNAIVQIYHIKVSLALETLKRLKLPLLQVQSLLHILFNNPQHSVNLIEAVDILVKNNLCTSFNLATIIISDPQYATKLANAIRIANTVSLDNEENKKLFTTVPAVADSMALLFTQLEKAQQFSPEIRELALKQSQNAEVAASVVRYLRKNEIFTKEFTNLSIEKNHLCAELFKKNLMNLEFLDLLAELAAAEILSPDNITKLIENFAFIRTLTSACFCLSYGKKLDQDNFDLLFCDPKHALNMAEALGGKTKPPATEACDKQIADKGAQDFVAIRKAAQILAQGMRGTKPIFASVKPNAKQVELLARLLKKDLMEFDLDFQQEQHKAILIKIAQMCGNGQLESITEYNAAYDGFNFK</sequence>
<protein>
    <submittedName>
        <fullName evidence="1">Uncharacterized protein</fullName>
    </submittedName>
</protein>
<dbReference type="RefSeq" id="WP_275089742.1">
    <property type="nucleotide sequence ID" value="NZ_CP119078.1"/>
</dbReference>
<name>A0ABY8ATP7_9GAMM</name>
<dbReference type="EMBL" id="CP119078">
    <property type="protein sequence ID" value="WED43928.1"/>
    <property type="molecule type" value="Genomic_DNA"/>
</dbReference>
<reference evidence="1 2" key="1">
    <citation type="submission" date="2023-02" db="EMBL/GenBank/DDBJ databases">
        <title>Genome Sequence of L. cardiaca H63T.</title>
        <authorList>
            <person name="Lopez A.E."/>
            <person name="Cianciotto N.P."/>
        </authorList>
    </citation>
    <scope>NUCLEOTIDE SEQUENCE [LARGE SCALE GENOMIC DNA]</scope>
    <source>
        <strain evidence="1 2">H63</strain>
    </source>
</reference>
<organism evidence="1 2">
    <name type="scientific">Legionella cardiaca</name>
    <dbReference type="NCBI Taxonomy" id="1071983"/>
    <lineage>
        <taxon>Bacteria</taxon>
        <taxon>Pseudomonadati</taxon>
        <taxon>Pseudomonadota</taxon>
        <taxon>Gammaproteobacteria</taxon>
        <taxon>Legionellales</taxon>
        <taxon>Legionellaceae</taxon>
        <taxon>Legionella</taxon>
    </lineage>
</organism>